<evidence type="ECO:0000256" key="2">
    <source>
        <dbReference type="ARBA" id="ARBA00022499"/>
    </source>
</evidence>
<dbReference type="STRING" id="595528.A0A0D2WQY8"/>
<evidence type="ECO:0000313" key="10">
    <source>
        <dbReference type="Proteomes" id="UP000008743"/>
    </source>
</evidence>
<dbReference type="PANTHER" id="PTHR13040">
    <property type="entry name" value="AUTOPHAGY PROTEIN 5"/>
    <property type="match status" value="1"/>
</dbReference>
<dbReference type="Proteomes" id="UP000008743">
    <property type="component" value="Unassembled WGS sequence"/>
</dbReference>
<dbReference type="RefSeq" id="XP_004348117.1">
    <property type="nucleotide sequence ID" value="XM_004348067.2"/>
</dbReference>
<dbReference type="Gene3D" id="3.10.20.90">
    <property type="entry name" value="Phosphatidylinositol 3-kinase Catalytic Subunit, Chain A, domain 1"/>
    <property type="match status" value="1"/>
</dbReference>
<evidence type="ECO:0000256" key="1">
    <source>
        <dbReference type="ARBA" id="ARBA00006910"/>
    </source>
</evidence>
<evidence type="ECO:0000259" key="8">
    <source>
        <dbReference type="Pfam" id="PF20638"/>
    </source>
</evidence>
<dbReference type="GO" id="GO:0034727">
    <property type="term" value="P:piecemeal microautophagy of the nucleus"/>
    <property type="evidence" value="ECO:0007669"/>
    <property type="project" value="TreeGrafter"/>
</dbReference>
<comment type="subcellular location">
    <subcellularLocation>
        <location evidence="5">Preautophagosomal structure membrane</location>
        <topology evidence="5">Peripheral membrane protein</topology>
    </subcellularLocation>
</comment>
<dbReference type="PhylomeDB" id="A0A0D2WQY8"/>
<protein>
    <recommendedName>
        <fullName evidence="5">Autophagy protein 5</fullName>
    </recommendedName>
</protein>
<keyword evidence="2 5" id="KW-1017">Isopeptide bond</keyword>
<dbReference type="Gene3D" id="3.10.20.620">
    <property type="match status" value="1"/>
</dbReference>
<comment type="function">
    <text evidence="5">Involved in autophagic vesicle formation.</text>
</comment>
<dbReference type="InterPro" id="IPR048939">
    <property type="entry name" value="ATG5_UblA"/>
</dbReference>
<feature type="domain" description="Autophagy protein ATG5 UblB" evidence="6">
    <location>
        <begin position="184"/>
        <end position="303"/>
    </location>
</feature>
<dbReference type="InterPro" id="IPR042526">
    <property type="entry name" value="Atg5_HR"/>
</dbReference>
<dbReference type="InterPro" id="IPR042527">
    <property type="entry name" value="Atg5_UblA_dom_sf"/>
</dbReference>
<evidence type="ECO:0000256" key="3">
    <source>
        <dbReference type="ARBA" id="ARBA00022843"/>
    </source>
</evidence>
<dbReference type="InterPro" id="IPR007239">
    <property type="entry name" value="Atg5"/>
</dbReference>
<dbReference type="PANTHER" id="PTHR13040:SF2">
    <property type="entry name" value="AUTOPHAGY PROTEIN 5"/>
    <property type="match status" value="1"/>
</dbReference>
<organism evidence="9 10">
    <name type="scientific">Capsaspora owczarzaki (strain ATCC 30864)</name>
    <dbReference type="NCBI Taxonomy" id="595528"/>
    <lineage>
        <taxon>Eukaryota</taxon>
        <taxon>Filasterea</taxon>
        <taxon>Capsaspora</taxon>
    </lineage>
</organism>
<dbReference type="EMBL" id="KE346365">
    <property type="protein sequence ID" value="KJE93513.1"/>
    <property type="molecule type" value="Genomic_DNA"/>
</dbReference>
<keyword evidence="10" id="KW-1185">Reference proteome</keyword>
<keyword evidence="4 5" id="KW-0072">Autophagy</keyword>
<feature type="domain" description="Autophagy protein ATG5 alpha-helical bundle region" evidence="7">
    <location>
        <begin position="119"/>
        <end position="175"/>
    </location>
</feature>
<dbReference type="OrthoDB" id="272162at2759"/>
<keyword evidence="5" id="KW-0472">Membrane</keyword>
<accession>A0A0D2WQY8</accession>
<dbReference type="GO" id="GO:0034274">
    <property type="term" value="C:Atg12-Atg5-Atg16 complex"/>
    <property type="evidence" value="ECO:0007669"/>
    <property type="project" value="TreeGrafter"/>
</dbReference>
<dbReference type="Pfam" id="PF20638">
    <property type="entry name" value="ATG5_UblA"/>
    <property type="match status" value="1"/>
</dbReference>
<reference evidence="10" key="1">
    <citation type="submission" date="2011-02" db="EMBL/GenBank/DDBJ databases">
        <title>The Genome Sequence of Capsaspora owczarzaki ATCC 30864.</title>
        <authorList>
            <person name="Russ C."/>
            <person name="Cuomo C."/>
            <person name="Burger G."/>
            <person name="Gray M.W."/>
            <person name="Holland P.W.H."/>
            <person name="King N."/>
            <person name="Lang F.B.F."/>
            <person name="Roger A.J."/>
            <person name="Ruiz-Trillo I."/>
            <person name="Young S.K."/>
            <person name="Zeng Q."/>
            <person name="Gargeya S."/>
            <person name="Alvarado L."/>
            <person name="Berlin A."/>
            <person name="Chapman S.B."/>
            <person name="Chen Z."/>
            <person name="Freedman E."/>
            <person name="Gellesch M."/>
            <person name="Goldberg J."/>
            <person name="Griggs A."/>
            <person name="Gujja S."/>
            <person name="Heilman E."/>
            <person name="Heiman D."/>
            <person name="Howarth C."/>
            <person name="Mehta T."/>
            <person name="Neiman D."/>
            <person name="Pearson M."/>
            <person name="Roberts A."/>
            <person name="Saif S."/>
            <person name="Shea T."/>
            <person name="Shenoy N."/>
            <person name="Sisk P."/>
            <person name="Stolte C."/>
            <person name="Sykes S."/>
            <person name="White J."/>
            <person name="Yandava C."/>
            <person name="Haas B."/>
            <person name="Nusbaum C."/>
            <person name="Birren B."/>
        </authorList>
    </citation>
    <scope>NUCLEOTIDE SEQUENCE</scope>
    <source>
        <strain evidence="10">ATCC 30864</strain>
    </source>
</reference>
<evidence type="ECO:0000256" key="5">
    <source>
        <dbReference type="RuleBase" id="RU361202"/>
    </source>
</evidence>
<comment type="similarity">
    <text evidence="1 5">Belongs to the ATG5 family.</text>
</comment>
<dbReference type="InterPro" id="IPR048318">
    <property type="entry name" value="ATG5_UblB"/>
</dbReference>
<dbReference type="FunFam" id="3.10.20.620:FF:000001">
    <property type="entry name" value="Autophagy related 5"/>
    <property type="match status" value="1"/>
</dbReference>
<comment type="subunit">
    <text evidence="5">Conjugated with ATG12.</text>
</comment>
<dbReference type="AlphaFoldDB" id="A0A0D2WQY8"/>
<dbReference type="GO" id="GO:0005776">
    <property type="term" value="C:autophagosome"/>
    <property type="evidence" value="ECO:0007669"/>
    <property type="project" value="TreeGrafter"/>
</dbReference>
<keyword evidence="3 5" id="KW-0832">Ubl conjugation</keyword>
<dbReference type="GO" id="GO:0006995">
    <property type="term" value="P:cellular response to nitrogen starvation"/>
    <property type="evidence" value="ECO:0007669"/>
    <property type="project" value="TreeGrafter"/>
</dbReference>
<evidence type="ECO:0000256" key="4">
    <source>
        <dbReference type="ARBA" id="ARBA00023006"/>
    </source>
</evidence>
<dbReference type="OMA" id="SIQKAVW"/>
<dbReference type="eggNOG" id="KOG2976">
    <property type="taxonomic scope" value="Eukaryota"/>
</dbReference>
<dbReference type="Pfam" id="PF20637">
    <property type="entry name" value="ATG5_HBR"/>
    <property type="match status" value="1"/>
</dbReference>
<evidence type="ECO:0000259" key="7">
    <source>
        <dbReference type="Pfam" id="PF20637"/>
    </source>
</evidence>
<dbReference type="GO" id="GO:0019776">
    <property type="term" value="F:Atg8-family ligase activity"/>
    <property type="evidence" value="ECO:0007669"/>
    <property type="project" value="TreeGrafter"/>
</dbReference>
<proteinExistence type="inferred from homology"/>
<sequence>MADDREIERQIWEGKVPIVFNLAQSEVTGDEPPEPYYLLAPRCSYLPLVTTKVKKHFQSTGTDTEDEMWFDYAGQALKWHYPIGVLFDFYGSPSQLPWSVTVHFQGFPEDEVLRCPDKETVETHMIATIKEADYLKNGSTKKLLAMLKKDQKQLWMGLKTFKFDQFWSVNKRLTQRDETDPFKNVPFRIYVPDQPVLQEPFPPFRQDGSEYTLGDLLATVLPELFPAERVSPFLVAFNAAAAEARAAEGGAPEDVPVAPPSSLGKQVELPQIVLHGISPAFETPLLWLGEHCCYPDNFLHICILPSELTA</sequence>
<dbReference type="GO" id="GO:0034045">
    <property type="term" value="C:phagophore assembly site membrane"/>
    <property type="evidence" value="ECO:0007669"/>
    <property type="project" value="UniProtKB-SubCell"/>
</dbReference>
<feature type="domain" description="Autophagy protein ATG5 UblA" evidence="8">
    <location>
        <begin position="11"/>
        <end position="104"/>
    </location>
</feature>
<dbReference type="InParanoid" id="A0A0D2WQY8"/>
<dbReference type="InterPro" id="IPR048940">
    <property type="entry name" value="ATG5_HBR"/>
</dbReference>
<dbReference type="GO" id="GO:0061908">
    <property type="term" value="C:phagophore"/>
    <property type="evidence" value="ECO:0007669"/>
    <property type="project" value="TreeGrafter"/>
</dbReference>
<dbReference type="Gene3D" id="1.10.246.190">
    <property type="entry name" value="Autophagy protein Apg5, helix rich domain"/>
    <property type="match status" value="1"/>
</dbReference>
<dbReference type="GO" id="GO:0000422">
    <property type="term" value="P:autophagy of mitochondrion"/>
    <property type="evidence" value="ECO:0007669"/>
    <property type="project" value="TreeGrafter"/>
</dbReference>
<dbReference type="GO" id="GO:0044233">
    <property type="term" value="C:mitochondria-associated endoplasmic reticulum membrane contact site"/>
    <property type="evidence" value="ECO:0007669"/>
    <property type="project" value="TreeGrafter"/>
</dbReference>
<evidence type="ECO:0000313" key="9">
    <source>
        <dbReference type="EMBL" id="KJE93513.1"/>
    </source>
</evidence>
<evidence type="ECO:0000259" key="6">
    <source>
        <dbReference type="Pfam" id="PF04106"/>
    </source>
</evidence>
<dbReference type="Pfam" id="PF04106">
    <property type="entry name" value="ATG5_UblB"/>
    <property type="match status" value="1"/>
</dbReference>
<dbReference type="FunCoup" id="A0A0D2WQY8">
    <property type="interactions" value="178"/>
</dbReference>
<gene>
    <name evidence="9" type="ORF">CAOG_004292</name>
</gene>
<name>A0A0D2WQY8_CAPO3</name>